<dbReference type="EMBL" id="JACXJA010000043">
    <property type="protein sequence ID" value="MBD2865547.1"/>
    <property type="molecule type" value="Genomic_DNA"/>
</dbReference>
<organism evidence="1 2">
    <name type="scientific">Paenibacillus oceani</name>
    <dbReference type="NCBI Taxonomy" id="2772510"/>
    <lineage>
        <taxon>Bacteria</taxon>
        <taxon>Bacillati</taxon>
        <taxon>Bacillota</taxon>
        <taxon>Bacilli</taxon>
        <taxon>Bacillales</taxon>
        <taxon>Paenibacillaceae</taxon>
        <taxon>Paenibacillus</taxon>
    </lineage>
</organism>
<reference evidence="1" key="1">
    <citation type="submission" date="2020-09" db="EMBL/GenBank/DDBJ databases">
        <title>A novel bacterium of genus Paenibacillus, isolated from South China Sea.</title>
        <authorList>
            <person name="Huang H."/>
            <person name="Mo K."/>
            <person name="Hu Y."/>
        </authorList>
    </citation>
    <scope>NUCLEOTIDE SEQUENCE</scope>
    <source>
        <strain evidence="1">IB182363</strain>
    </source>
</reference>
<name>A0A927H2R2_9BACL</name>
<keyword evidence="2" id="KW-1185">Reference proteome</keyword>
<dbReference type="AlphaFoldDB" id="A0A927H2R2"/>
<evidence type="ECO:0008006" key="3">
    <source>
        <dbReference type="Google" id="ProtNLM"/>
    </source>
</evidence>
<evidence type="ECO:0000313" key="1">
    <source>
        <dbReference type="EMBL" id="MBD2865547.1"/>
    </source>
</evidence>
<dbReference type="Proteomes" id="UP000639396">
    <property type="component" value="Unassembled WGS sequence"/>
</dbReference>
<proteinExistence type="predicted"/>
<gene>
    <name evidence="1" type="ORF">IDH45_26545</name>
</gene>
<dbReference type="RefSeq" id="WP_190931166.1">
    <property type="nucleotide sequence ID" value="NZ_JACXJA010000043.1"/>
</dbReference>
<accession>A0A927H2R2</accession>
<protein>
    <recommendedName>
        <fullName evidence="3">Knr4/Smi1-like domain-containing protein</fullName>
    </recommendedName>
</protein>
<comment type="caution">
    <text evidence="1">The sequence shown here is derived from an EMBL/GenBank/DDBJ whole genome shotgun (WGS) entry which is preliminary data.</text>
</comment>
<sequence length="242" mass="28055">MYIVANPARIQGEQYMETVEAGAQVELPAGYRRFLEQYGPGTYRDWLYVQLPDPEVLKPFVEYEFWEHDEESPITLEQLAECVVTMSTSDGDFIAVHPAVDGLIWLPRHSEQLRVWTVEAGETWTETMDRMMRESNVQDVSGVATFDPESESRQFVFMLLPDGGTEALRQLASECSRQLGGFDLVKEKEHSCYQYMKRMGGWIRYNYAYGKEVKVCYEAEQEQVAETFIRWLESRGCKRHAT</sequence>
<evidence type="ECO:0000313" key="2">
    <source>
        <dbReference type="Proteomes" id="UP000639396"/>
    </source>
</evidence>